<dbReference type="EMBL" id="OZ019904">
    <property type="protein sequence ID" value="CAK9199797.1"/>
    <property type="molecule type" value="Genomic_DNA"/>
</dbReference>
<protein>
    <submittedName>
        <fullName evidence="1">Uncharacterized protein</fullName>
    </submittedName>
</protein>
<organism evidence="1 2">
    <name type="scientific">Sphagnum troendelagicum</name>
    <dbReference type="NCBI Taxonomy" id="128251"/>
    <lineage>
        <taxon>Eukaryota</taxon>
        <taxon>Viridiplantae</taxon>
        <taxon>Streptophyta</taxon>
        <taxon>Embryophyta</taxon>
        <taxon>Bryophyta</taxon>
        <taxon>Sphagnophytina</taxon>
        <taxon>Sphagnopsida</taxon>
        <taxon>Sphagnales</taxon>
        <taxon>Sphagnaceae</taxon>
        <taxon>Sphagnum</taxon>
    </lineage>
</organism>
<evidence type="ECO:0000313" key="1">
    <source>
        <dbReference type="EMBL" id="CAK9199797.1"/>
    </source>
</evidence>
<proteinExistence type="predicted"/>
<accession>A0ABP0TLQ9</accession>
<gene>
    <name evidence="1" type="ORF">CSSPTR1EN2_LOCUS5116</name>
</gene>
<name>A0ABP0TLQ9_9BRYO</name>
<reference evidence="1" key="1">
    <citation type="submission" date="2024-02" db="EMBL/GenBank/DDBJ databases">
        <authorList>
            <consortium name="ELIXIR-Norway"/>
            <consortium name="Elixir Norway"/>
        </authorList>
    </citation>
    <scope>NUCLEOTIDE SEQUENCE</scope>
</reference>
<sequence length="163" mass="18438">MGGYRRTTMVEIRRLPMNMVIISTILTWLFLAGESGNIYSSISHVEATAAMMSLTNEFSNNLMIACYTDSANLPPFVAKSSQQYTTNFQSQITLYLDCMLQYEPDIPEIKKTGTFRMWGNPNLPGTIDDSPLGNCMKCNWKVDNSGLLLQQPDLAYSLIWTWI</sequence>
<evidence type="ECO:0000313" key="2">
    <source>
        <dbReference type="Proteomes" id="UP001497512"/>
    </source>
</evidence>
<dbReference type="Proteomes" id="UP001497512">
    <property type="component" value="Chromosome 12"/>
</dbReference>
<keyword evidence="2" id="KW-1185">Reference proteome</keyword>